<dbReference type="InterPro" id="IPR001496">
    <property type="entry name" value="SOCS_box"/>
</dbReference>
<dbReference type="InterPro" id="IPR036770">
    <property type="entry name" value="Ankyrin_rpt-contain_sf"/>
</dbReference>
<dbReference type="SMART" id="SM00248">
    <property type="entry name" value="ANK"/>
    <property type="match status" value="3"/>
</dbReference>
<sequence>MAEVQHLPAQVSAQDYMTNLMVDADEEDDVRLHLCALCGDAGGLRRALQDPAARAWLDHRVRPYLSPPLRLAVSGGSEECVSVLVCAGASIELEDVKGQTPLFVATSQRKPNIMKVLLESGGNPEGSKKNRCSPLLVAVRDGFTEGVRLLLQHGADTEPFEQICTCVPGWPLHHSVVYAHFPCFLALVKGGAATNLSLLPSQVCSKILARLSIPHAILKYAKDYPEFVSLYYESGGNLWQLNAGGVTSSEEFPEHSAAKELMKTLLGTPLSLKAQSRLTVRRLLGRRGLPHIPSLDLPASLTAFLNYEEFSQHLQKPRKEINVHDQISEE</sequence>
<dbReference type="AlphaFoldDB" id="A0A8J4Y1N0"/>
<keyword evidence="1" id="KW-0677">Repeat</keyword>
<dbReference type="PROSITE" id="PS50088">
    <property type="entry name" value="ANK_REPEAT"/>
    <property type="match status" value="2"/>
</dbReference>
<dbReference type="Pfam" id="PF07525">
    <property type="entry name" value="SOCS_box"/>
    <property type="match status" value="1"/>
</dbReference>
<dbReference type="EMBL" id="JACEEZ010016126">
    <property type="protein sequence ID" value="KAG0718407.1"/>
    <property type="molecule type" value="Genomic_DNA"/>
</dbReference>
<accession>A0A8J4Y1N0</accession>
<feature type="repeat" description="ANK" evidence="3">
    <location>
        <begin position="97"/>
        <end position="129"/>
    </location>
</feature>
<dbReference type="Pfam" id="PF12796">
    <property type="entry name" value="Ank_2"/>
    <property type="match status" value="1"/>
</dbReference>
<gene>
    <name evidence="5" type="primary">ASB12</name>
    <name evidence="5" type="ORF">GWK47_007733</name>
</gene>
<evidence type="ECO:0000256" key="2">
    <source>
        <dbReference type="ARBA" id="ARBA00023043"/>
    </source>
</evidence>
<dbReference type="PROSITE" id="PS50297">
    <property type="entry name" value="ANK_REP_REGION"/>
    <property type="match status" value="2"/>
</dbReference>
<dbReference type="SUPFAM" id="SSF48403">
    <property type="entry name" value="Ankyrin repeat"/>
    <property type="match status" value="1"/>
</dbReference>
<evidence type="ECO:0000313" key="6">
    <source>
        <dbReference type="Proteomes" id="UP000770661"/>
    </source>
</evidence>
<dbReference type="Proteomes" id="UP000770661">
    <property type="component" value="Unassembled WGS sequence"/>
</dbReference>
<keyword evidence="6" id="KW-1185">Reference proteome</keyword>
<evidence type="ECO:0000256" key="3">
    <source>
        <dbReference type="PROSITE-ProRule" id="PRU00023"/>
    </source>
</evidence>
<organism evidence="5 6">
    <name type="scientific">Chionoecetes opilio</name>
    <name type="common">Atlantic snow crab</name>
    <name type="synonym">Cancer opilio</name>
    <dbReference type="NCBI Taxonomy" id="41210"/>
    <lineage>
        <taxon>Eukaryota</taxon>
        <taxon>Metazoa</taxon>
        <taxon>Ecdysozoa</taxon>
        <taxon>Arthropoda</taxon>
        <taxon>Crustacea</taxon>
        <taxon>Multicrustacea</taxon>
        <taxon>Malacostraca</taxon>
        <taxon>Eumalacostraca</taxon>
        <taxon>Eucarida</taxon>
        <taxon>Decapoda</taxon>
        <taxon>Pleocyemata</taxon>
        <taxon>Brachyura</taxon>
        <taxon>Eubrachyura</taxon>
        <taxon>Majoidea</taxon>
        <taxon>Majidae</taxon>
        <taxon>Chionoecetes</taxon>
    </lineage>
</organism>
<dbReference type="Gene3D" id="1.25.40.20">
    <property type="entry name" value="Ankyrin repeat-containing domain"/>
    <property type="match status" value="1"/>
</dbReference>
<dbReference type="PANTHER" id="PTHR24171">
    <property type="entry name" value="ANKYRIN REPEAT DOMAIN-CONTAINING PROTEIN 39-RELATED"/>
    <property type="match status" value="1"/>
</dbReference>
<dbReference type="Gene3D" id="1.10.750.20">
    <property type="entry name" value="SOCS box"/>
    <property type="match status" value="1"/>
</dbReference>
<name>A0A8J4Y1N0_CHIOP</name>
<proteinExistence type="predicted"/>
<evidence type="ECO:0000256" key="1">
    <source>
        <dbReference type="ARBA" id="ARBA00022737"/>
    </source>
</evidence>
<comment type="caution">
    <text evidence="5">The sequence shown here is derived from an EMBL/GenBank/DDBJ whole genome shotgun (WGS) entry which is preliminary data.</text>
</comment>
<dbReference type="InterPro" id="IPR002110">
    <property type="entry name" value="Ankyrin_rpt"/>
</dbReference>
<dbReference type="CDD" id="cd03587">
    <property type="entry name" value="SOCS"/>
    <property type="match status" value="1"/>
</dbReference>
<reference evidence="5" key="1">
    <citation type="submission" date="2020-07" db="EMBL/GenBank/DDBJ databases">
        <title>The High-quality genome of the commercially important snow crab, Chionoecetes opilio.</title>
        <authorList>
            <person name="Jeong J.-H."/>
            <person name="Ryu S."/>
        </authorList>
    </citation>
    <scope>NUCLEOTIDE SEQUENCE</scope>
    <source>
        <strain evidence="5">MADBK_172401_WGS</strain>
        <tissue evidence="5">Digestive gland</tissue>
    </source>
</reference>
<protein>
    <submittedName>
        <fullName evidence="5">Ankyrin repeat and SOCS box protein 12</fullName>
    </submittedName>
</protein>
<feature type="repeat" description="ANK" evidence="3">
    <location>
        <begin position="130"/>
        <end position="162"/>
    </location>
</feature>
<dbReference type="SMART" id="SM00969">
    <property type="entry name" value="SOCS_box"/>
    <property type="match status" value="1"/>
</dbReference>
<dbReference type="OrthoDB" id="5406014at2759"/>
<keyword evidence="2 3" id="KW-0040">ANK repeat</keyword>
<feature type="domain" description="SOCS box" evidence="4">
    <location>
        <begin position="269"/>
        <end position="308"/>
    </location>
</feature>
<evidence type="ECO:0000259" key="4">
    <source>
        <dbReference type="SMART" id="SM00969"/>
    </source>
</evidence>
<evidence type="ECO:0000313" key="5">
    <source>
        <dbReference type="EMBL" id="KAG0718407.1"/>
    </source>
</evidence>